<feature type="chain" id="PRO_5008063343" description="Lipoprotein" evidence="2">
    <location>
        <begin position="25"/>
        <end position="256"/>
    </location>
</feature>
<reference evidence="3 4" key="1">
    <citation type="submission" date="2015-12" db="EMBL/GenBank/DDBJ databases">
        <title>Genome sequence of Streptomyces sp. G25.</title>
        <authorList>
            <person name="Poehlein A."/>
            <person name="Roettig A."/>
            <person name="Hiessl S."/>
            <person name="Hauschild P."/>
            <person name="Schauer J."/>
            <person name="Madkour M.H."/>
            <person name="Al-Ansari A.M."/>
            <person name="Almakishah N.H."/>
            <person name="Steinbuechel A."/>
            <person name="Daniel R."/>
        </authorList>
    </citation>
    <scope>NUCLEOTIDE SEQUENCE [LARGE SCALE GENOMIC DNA]</scope>
    <source>
        <strain evidence="4">G25(2015)</strain>
    </source>
</reference>
<accession>A0A177HY33</accession>
<dbReference type="RefSeq" id="WP_067272745.1">
    <property type="nucleotide sequence ID" value="NZ_LOHS01000041.1"/>
</dbReference>
<feature type="region of interest" description="Disordered" evidence="1">
    <location>
        <begin position="218"/>
        <end position="256"/>
    </location>
</feature>
<keyword evidence="2" id="KW-0732">Signal</keyword>
<protein>
    <recommendedName>
        <fullName evidence="5">Lipoprotein</fullName>
    </recommendedName>
</protein>
<dbReference type="AlphaFoldDB" id="A0A177HY33"/>
<sequence>MRHAACVSRGVGAVLAVTALTATAACSGGSGASVVAAPTAPTTAAPLTDDQADTALIGASDLGSPWEQTDEDAAHDGLLEGTVDGGSKDCQQFLDRLEDGDLLGDKTSADASRVFYNNANESYLDYEVAAYKDQADAKKELDWLKTLPQICDQFTAKVGSDKTDATVQVVEFGLPDAAGDHIGLNTTLTTQVEGEDATLTLDSVAVLNGPNGITFTNGGLQGAERDATEQAAQLGSERLQQVMEGKSPAETPGELD</sequence>
<evidence type="ECO:0008006" key="5">
    <source>
        <dbReference type="Google" id="ProtNLM"/>
    </source>
</evidence>
<evidence type="ECO:0000256" key="1">
    <source>
        <dbReference type="SAM" id="MobiDB-lite"/>
    </source>
</evidence>
<evidence type="ECO:0000256" key="2">
    <source>
        <dbReference type="SAM" id="SignalP"/>
    </source>
</evidence>
<dbReference type="Proteomes" id="UP000077381">
    <property type="component" value="Unassembled WGS sequence"/>
</dbReference>
<name>A0A177HY33_9ACTN</name>
<gene>
    <name evidence="3" type="ORF">STSP_11010</name>
</gene>
<organism evidence="3 4">
    <name type="scientific">Streptomyces jeddahensis</name>
    <dbReference type="NCBI Taxonomy" id="1716141"/>
    <lineage>
        <taxon>Bacteria</taxon>
        <taxon>Bacillati</taxon>
        <taxon>Actinomycetota</taxon>
        <taxon>Actinomycetes</taxon>
        <taxon>Kitasatosporales</taxon>
        <taxon>Streptomycetaceae</taxon>
        <taxon>Streptomyces</taxon>
    </lineage>
</organism>
<dbReference type="PATRIC" id="fig|1716141.3.peg.1164"/>
<evidence type="ECO:0000313" key="4">
    <source>
        <dbReference type="Proteomes" id="UP000077381"/>
    </source>
</evidence>
<dbReference type="STRING" id="1716141.STSP_11010"/>
<feature type="signal peptide" evidence="2">
    <location>
        <begin position="1"/>
        <end position="24"/>
    </location>
</feature>
<comment type="caution">
    <text evidence="3">The sequence shown here is derived from an EMBL/GenBank/DDBJ whole genome shotgun (WGS) entry which is preliminary data.</text>
</comment>
<dbReference type="OrthoDB" id="4310895at2"/>
<evidence type="ECO:0000313" key="3">
    <source>
        <dbReference type="EMBL" id="OAH15499.1"/>
    </source>
</evidence>
<dbReference type="EMBL" id="LOHS01000041">
    <property type="protein sequence ID" value="OAH15499.1"/>
    <property type="molecule type" value="Genomic_DNA"/>
</dbReference>
<keyword evidence="4" id="KW-1185">Reference proteome</keyword>
<dbReference type="PROSITE" id="PS51257">
    <property type="entry name" value="PROKAR_LIPOPROTEIN"/>
    <property type="match status" value="1"/>
</dbReference>
<proteinExistence type="predicted"/>